<reference evidence="1" key="1">
    <citation type="submission" date="2021-05" db="EMBL/GenBank/DDBJ databases">
        <authorList>
            <person name="Pan Q."/>
            <person name="Jouanno E."/>
            <person name="Zahm M."/>
            <person name="Klopp C."/>
            <person name="Cabau C."/>
            <person name="Louis A."/>
            <person name="Berthelot C."/>
            <person name="Parey E."/>
            <person name="Roest Crollius H."/>
            <person name="Montfort J."/>
            <person name="Robinson-Rechavi M."/>
            <person name="Bouchez O."/>
            <person name="Lampietro C."/>
            <person name="Lopez Roques C."/>
            <person name="Donnadieu C."/>
            <person name="Postlethwait J."/>
            <person name="Bobe J."/>
            <person name="Dillon D."/>
            <person name="Chandos A."/>
            <person name="von Hippel F."/>
            <person name="Guiguen Y."/>
        </authorList>
    </citation>
    <scope>NUCLEOTIDE SEQUENCE</scope>
    <source>
        <strain evidence="1">YG-Jan2019</strain>
    </source>
</reference>
<protein>
    <submittedName>
        <fullName evidence="1">Uncharacterized protein</fullName>
    </submittedName>
</protein>
<evidence type="ECO:0000313" key="1">
    <source>
        <dbReference type="EMBL" id="KAJ8016170.1"/>
    </source>
</evidence>
<dbReference type="EMBL" id="CM055728">
    <property type="protein sequence ID" value="KAJ8016170.1"/>
    <property type="molecule type" value="Genomic_DNA"/>
</dbReference>
<name>A0ACC2HK97_DALPE</name>
<evidence type="ECO:0000313" key="2">
    <source>
        <dbReference type="Proteomes" id="UP001157502"/>
    </source>
</evidence>
<sequence length="113" mass="12085">MRRGTSLQSRRSKGSGGNGTGTVDREAPLRGSPRAPHRRPTHDTQQQNPGRPRSSSTTDNTTPSSPVPCYQPGYALPGDVPLSSGYQSTEEPDRSRDGPRSALIGPTAFLLSR</sequence>
<accession>A0ACC2HK97</accession>
<proteinExistence type="predicted"/>
<gene>
    <name evidence="1" type="ORF">DPEC_G00004420</name>
</gene>
<comment type="caution">
    <text evidence="1">The sequence shown here is derived from an EMBL/GenBank/DDBJ whole genome shotgun (WGS) entry which is preliminary data.</text>
</comment>
<organism evidence="1 2">
    <name type="scientific">Dallia pectoralis</name>
    <name type="common">Alaska blackfish</name>
    <dbReference type="NCBI Taxonomy" id="75939"/>
    <lineage>
        <taxon>Eukaryota</taxon>
        <taxon>Metazoa</taxon>
        <taxon>Chordata</taxon>
        <taxon>Craniata</taxon>
        <taxon>Vertebrata</taxon>
        <taxon>Euteleostomi</taxon>
        <taxon>Actinopterygii</taxon>
        <taxon>Neopterygii</taxon>
        <taxon>Teleostei</taxon>
        <taxon>Protacanthopterygii</taxon>
        <taxon>Esociformes</taxon>
        <taxon>Umbridae</taxon>
        <taxon>Dallia</taxon>
    </lineage>
</organism>
<keyword evidence="2" id="KW-1185">Reference proteome</keyword>
<dbReference type="Proteomes" id="UP001157502">
    <property type="component" value="Chromosome 1"/>
</dbReference>